<evidence type="ECO:0000313" key="3">
    <source>
        <dbReference type="Proteomes" id="UP000626109"/>
    </source>
</evidence>
<feature type="non-terminal residue" evidence="2">
    <location>
        <position position="100"/>
    </location>
</feature>
<dbReference type="EMBL" id="CAJNNW010018231">
    <property type="protein sequence ID" value="CAE8662581.1"/>
    <property type="molecule type" value="Genomic_DNA"/>
</dbReference>
<evidence type="ECO:0000313" key="2">
    <source>
        <dbReference type="EMBL" id="CAE8662581.1"/>
    </source>
</evidence>
<comment type="caution">
    <text evidence="2">The sequence shown here is derived from an EMBL/GenBank/DDBJ whole genome shotgun (WGS) entry which is preliminary data.</text>
</comment>
<protein>
    <submittedName>
        <fullName evidence="2">Uncharacterized protein</fullName>
    </submittedName>
</protein>
<feature type="compositionally biased region" description="Basic and acidic residues" evidence="1">
    <location>
        <begin position="28"/>
        <end position="42"/>
    </location>
</feature>
<sequence>MQGFTKKPRRELPKVFAESRLLQEEPTAEQRAEAEEPPEKKVKATRTNKFKKDGRETKSWAEEVDGAKVRNVHFNASENEQIMQGVRAFAVEKGVEEKEL</sequence>
<dbReference type="Proteomes" id="UP000626109">
    <property type="component" value="Unassembled WGS sequence"/>
</dbReference>
<name>A0A813J1X7_POLGL</name>
<gene>
    <name evidence="2" type="ORF">PGLA2088_LOCUS14941</name>
</gene>
<accession>A0A813J1X7</accession>
<dbReference type="AlphaFoldDB" id="A0A813J1X7"/>
<organism evidence="2 3">
    <name type="scientific">Polarella glacialis</name>
    <name type="common">Dinoflagellate</name>
    <dbReference type="NCBI Taxonomy" id="89957"/>
    <lineage>
        <taxon>Eukaryota</taxon>
        <taxon>Sar</taxon>
        <taxon>Alveolata</taxon>
        <taxon>Dinophyceae</taxon>
        <taxon>Suessiales</taxon>
        <taxon>Suessiaceae</taxon>
        <taxon>Polarella</taxon>
    </lineage>
</organism>
<evidence type="ECO:0000256" key="1">
    <source>
        <dbReference type="SAM" id="MobiDB-lite"/>
    </source>
</evidence>
<reference evidence="2" key="1">
    <citation type="submission" date="2021-02" db="EMBL/GenBank/DDBJ databases">
        <authorList>
            <person name="Dougan E. K."/>
            <person name="Rhodes N."/>
            <person name="Thang M."/>
            <person name="Chan C."/>
        </authorList>
    </citation>
    <scope>NUCLEOTIDE SEQUENCE</scope>
</reference>
<proteinExistence type="predicted"/>
<feature type="region of interest" description="Disordered" evidence="1">
    <location>
        <begin position="1"/>
        <end position="57"/>
    </location>
</feature>